<name>A0A174N086_9FIRM</name>
<feature type="transmembrane region" description="Helical" evidence="1">
    <location>
        <begin position="129"/>
        <end position="151"/>
    </location>
</feature>
<accession>A0A174N086</accession>
<dbReference type="EMBL" id="CYZU01000097">
    <property type="protein sequence ID" value="CUP39948.1"/>
    <property type="molecule type" value="Genomic_DNA"/>
</dbReference>
<protein>
    <submittedName>
        <fullName evidence="2">Uncharacterized protein</fullName>
    </submittedName>
</protein>
<sequence>MTQRDKEFLEAMWKKAEEKEQNMRLAEELTKTPPNTGVNSFLWDLFRGIGLGQLYAGMGDILTVSFCIAAAFMYIGLRIVGAGIASACSIVFTAAPVLYATVFCLSLVKERQNQTYEQLMSYKYTFLHLMTARMFSNSLIGIGLNLIYAAVLSVRYSADFLRLAATAFASLMIFSLLLAMGIERGKKTGWGAAVGAGWILANLVFFQMSAKWYERLMEGIPVLLFAAVGAVAAVVYVRQLLVMTGQPFRKEYADAAN</sequence>
<evidence type="ECO:0000313" key="3">
    <source>
        <dbReference type="Proteomes" id="UP000095544"/>
    </source>
</evidence>
<dbReference type="STRING" id="39482.ERS852491_05057"/>
<reference evidence="2 3" key="1">
    <citation type="submission" date="2015-09" db="EMBL/GenBank/DDBJ databases">
        <authorList>
            <consortium name="Pathogen Informatics"/>
        </authorList>
    </citation>
    <scope>NUCLEOTIDE SEQUENCE [LARGE SCALE GENOMIC DNA]</scope>
    <source>
        <strain evidence="2 3">2789STDY5834876</strain>
    </source>
</reference>
<dbReference type="AlphaFoldDB" id="A0A174N086"/>
<feature type="transmembrane region" description="Helical" evidence="1">
    <location>
        <begin position="83"/>
        <end position="108"/>
    </location>
</feature>
<gene>
    <name evidence="2" type="ORF">ERS852491_05057</name>
</gene>
<dbReference type="RefSeq" id="WP_055155335.1">
    <property type="nucleotide sequence ID" value="NZ_CYZU01000097.1"/>
</dbReference>
<feature type="transmembrane region" description="Helical" evidence="1">
    <location>
        <begin position="220"/>
        <end position="241"/>
    </location>
</feature>
<keyword evidence="1" id="KW-0472">Membrane</keyword>
<keyword evidence="1" id="KW-1133">Transmembrane helix</keyword>
<keyword evidence="1" id="KW-0812">Transmembrane</keyword>
<feature type="transmembrane region" description="Helical" evidence="1">
    <location>
        <begin position="163"/>
        <end position="182"/>
    </location>
</feature>
<dbReference type="OrthoDB" id="1976453at2"/>
<evidence type="ECO:0000256" key="1">
    <source>
        <dbReference type="SAM" id="Phobius"/>
    </source>
</evidence>
<proteinExistence type="predicted"/>
<evidence type="ECO:0000313" key="2">
    <source>
        <dbReference type="EMBL" id="CUP39948.1"/>
    </source>
</evidence>
<organism evidence="2 3">
    <name type="scientific">Faecalicatena contorta</name>
    <dbReference type="NCBI Taxonomy" id="39482"/>
    <lineage>
        <taxon>Bacteria</taxon>
        <taxon>Bacillati</taxon>
        <taxon>Bacillota</taxon>
        <taxon>Clostridia</taxon>
        <taxon>Lachnospirales</taxon>
        <taxon>Lachnospiraceae</taxon>
        <taxon>Faecalicatena</taxon>
    </lineage>
</organism>
<feature type="transmembrane region" description="Helical" evidence="1">
    <location>
        <begin position="54"/>
        <end position="77"/>
    </location>
</feature>
<feature type="transmembrane region" description="Helical" evidence="1">
    <location>
        <begin position="189"/>
        <end position="208"/>
    </location>
</feature>
<dbReference type="Proteomes" id="UP000095544">
    <property type="component" value="Unassembled WGS sequence"/>
</dbReference>